<evidence type="ECO:0000313" key="1">
    <source>
        <dbReference type="EMBL" id="SFQ17367.1"/>
    </source>
</evidence>
<keyword evidence="2" id="KW-1185">Reference proteome</keyword>
<dbReference type="AlphaFoldDB" id="A0A1I5WCL4"/>
<dbReference type="STRING" id="1465490.SAMN05444277_10692"/>
<protein>
    <recommendedName>
        <fullName evidence="3">Addiction module component</fullName>
    </recommendedName>
</protein>
<evidence type="ECO:0000313" key="2">
    <source>
        <dbReference type="Proteomes" id="UP000199031"/>
    </source>
</evidence>
<dbReference type="Proteomes" id="UP000199031">
    <property type="component" value="Unassembled WGS sequence"/>
</dbReference>
<evidence type="ECO:0008006" key="3">
    <source>
        <dbReference type="Google" id="ProtNLM"/>
    </source>
</evidence>
<dbReference type="EMBL" id="FOXQ01000006">
    <property type="protein sequence ID" value="SFQ17367.1"/>
    <property type="molecule type" value="Genomic_DNA"/>
</dbReference>
<accession>A0A1I5WCL4</accession>
<name>A0A1I5WCL4_9BACT</name>
<proteinExistence type="predicted"/>
<dbReference type="OrthoDB" id="1122071at2"/>
<organism evidence="1 2">
    <name type="scientific">Parafilimonas terrae</name>
    <dbReference type="NCBI Taxonomy" id="1465490"/>
    <lineage>
        <taxon>Bacteria</taxon>
        <taxon>Pseudomonadati</taxon>
        <taxon>Bacteroidota</taxon>
        <taxon>Chitinophagia</taxon>
        <taxon>Chitinophagales</taxon>
        <taxon>Chitinophagaceae</taxon>
        <taxon>Parafilimonas</taxon>
    </lineage>
</organism>
<reference evidence="1 2" key="1">
    <citation type="submission" date="2016-10" db="EMBL/GenBank/DDBJ databases">
        <authorList>
            <person name="de Groot N.N."/>
        </authorList>
    </citation>
    <scope>NUCLEOTIDE SEQUENCE [LARGE SCALE GENOMIC DNA]</scope>
    <source>
        <strain evidence="1 2">DSM 28286</strain>
    </source>
</reference>
<gene>
    <name evidence="1" type="ORF">SAMN05444277_10692</name>
</gene>
<sequence>MEEIATLREEVKSMIDAADEKTLRMMHAMLEVDSADWWNEMPEEIKSEIQESIKQADSGEGLTHEEAMKKIKNAF</sequence>
<dbReference type="RefSeq" id="WP_090658380.1">
    <property type="nucleotide sequence ID" value="NZ_FOXQ01000006.1"/>
</dbReference>